<keyword evidence="2" id="KW-0238">DNA-binding</keyword>
<evidence type="ECO:0000256" key="4">
    <source>
        <dbReference type="ARBA" id="ARBA00023242"/>
    </source>
</evidence>
<evidence type="ECO:0000313" key="8">
    <source>
        <dbReference type="Proteomes" id="UP000594263"/>
    </source>
</evidence>
<dbReference type="Proteomes" id="UP000594263">
    <property type="component" value="Unplaced"/>
</dbReference>
<evidence type="ECO:0000259" key="6">
    <source>
        <dbReference type="PROSITE" id="PS51005"/>
    </source>
</evidence>
<sequence>MENQVAIVMNGVVVRLPPGVRFQPTDEELVFQYLAKKIFHLPLPASIIPEVEVCKSDPWDLPGDKSETRYFFSSREAKYPNGSRSNRATGSGYWKATGIDRKIMCRGRNQVGGLKKTLVFYQGKPNKGTRTDWIMHEYRLDSALADLLMKRSAGPQAAVTAQIEKWVLCRIFLKKRAGGDANKLTDEVRRGLARPILCDLNEAPTSSSCGSSGLTDESLNNEAEVESSHVSRY</sequence>
<name>A0A7N0UX38_KALFE</name>
<dbReference type="PANTHER" id="PTHR31744:SF93">
    <property type="entry name" value="NAC DOMAIN-CONTAINING PROTEIN"/>
    <property type="match status" value="1"/>
</dbReference>
<keyword evidence="4" id="KW-0539">Nucleus</keyword>
<dbReference type="InterPro" id="IPR036093">
    <property type="entry name" value="NAC_dom_sf"/>
</dbReference>
<dbReference type="GO" id="GO:0003677">
    <property type="term" value="F:DNA binding"/>
    <property type="evidence" value="ECO:0007669"/>
    <property type="project" value="UniProtKB-KW"/>
</dbReference>
<dbReference type="PANTHER" id="PTHR31744">
    <property type="entry name" value="PROTEIN CUP-SHAPED COTYLEDON 2-RELATED"/>
    <property type="match status" value="1"/>
</dbReference>
<evidence type="ECO:0000256" key="3">
    <source>
        <dbReference type="ARBA" id="ARBA00023163"/>
    </source>
</evidence>
<feature type="compositionally biased region" description="Polar residues" evidence="5">
    <location>
        <begin position="204"/>
        <end position="221"/>
    </location>
</feature>
<dbReference type="SUPFAM" id="SSF101941">
    <property type="entry name" value="NAC domain"/>
    <property type="match status" value="1"/>
</dbReference>
<dbReference type="GO" id="GO:0006355">
    <property type="term" value="P:regulation of DNA-templated transcription"/>
    <property type="evidence" value="ECO:0007669"/>
    <property type="project" value="InterPro"/>
</dbReference>
<dbReference type="InterPro" id="IPR003441">
    <property type="entry name" value="NAC-dom"/>
</dbReference>
<dbReference type="AlphaFoldDB" id="A0A7N0UX38"/>
<feature type="region of interest" description="Disordered" evidence="5">
    <location>
        <begin position="204"/>
        <end position="233"/>
    </location>
</feature>
<dbReference type="EnsemblPlants" id="Kaladp0088s0045.1.v1.1">
    <property type="protein sequence ID" value="Kaladp0088s0045.1.v1.1"/>
    <property type="gene ID" value="Kaladp0088s0045.v1.1"/>
</dbReference>
<organism evidence="7 8">
    <name type="scientific">Kalanchoe fedtschenkoi</name>
    <name type="common">Lavender scallops</name>
    <name type="synonym">South American air plant</name>
    <dbReference type="NCBI Taxonomy" id="63787"/>
    <lineage>
        <taxon>Eukaryota</taxon>
        <taxon>Viridiplantae</taxon>
        <taxon>Streptophyta</taxon>
        <taxon>Embryophyta</taxon>
        <taxon>Tracheophyta</taxon>
        <taxon>Spermatophyta</taxon>
        <taxon>Magnoliopsida</taxon>
        <taxon>eudicotyledons</taxon>
        <taxon>Gunneridae</taxon>
        <taxon>Pentapetalae</taxon>
        <taxon>Saxifragales</taxon>
        <taxon>Crassulaceae</taxon>
        <taxon>Kalanchoe</taxon>
    </lineage>
</organism>
<reference evidence="7" key="1">
    <citation type="submission" date="2021-01" db="UniProtKB">
        <authorList>
            <consortium name="EnsemblPlants"/>
        </authorList>
    </citation>
    <scope>IDENTIFICATION</scope>
</reference>
<keyword evidence="3" id="KW-0804">Transcription</keyword>
<dbReference type="Pfam" id="PF02365">
    <property type="entry name" value="NAM"/>
    <property type="match status" value="1"/>
</dbReference>
<evidence type="ECO:0000256" key="2">
    <source>
        <dbReference type="ARBA" id="ARBA00023125"/>
    </source>
</evidence>
<dbReference type="PROSITE" id="PS51005">
    <property type="entry name" value="NAC"/>
    <property type="match status" value="1"/>
</dbReference>
<dbReference type="Gene3D" id="2.170.150.80">
    <property type="entry name" value="NAC domain"/>
    <property type="match status" value="1"/>
</dbReference>
<evidence type="ECO:0000313" key="7">
    <source>
        <dbReference type="EnsemblPlants" id="Kaladp0088s0045.1.v1.1"/>
    </source>
</evidence>
<keyword evidence="8" id="KW-1185">Reference proteome</keyword>
<dbReference type="OMA" id="CKADPWH"/>
<protein>
    <recommendedName>
        <fullName evidence="6">NAC domain-containing protein</fullName>
    </recommendedName>
</protein>
<proteinExistence type="predicted"/>
<evidence type="ECO:0000256" key="5">
    <source>
        <dbReference type="SAM" id="MobiDB-lite"/>
    </source>
</evidence>
<dbReference type="Gramene" id="Kaladp0088s0045.1.v1.1">
    <property type="protein sequence ID" value="Kaladp0088s0045.1.v1.1"/>
    <property type="gene ID" value="Kaladp0088s0045.v1.1"/>
</dbReference>
<accession>A0A7N0UX38</accession>
<evidence type="ECO:0000256" key="1">
    <source>
        <dbReference type="ARBA" id="ARBA00023015"/>
    </source>
</evidence>
<feature type="domain" description="NAC" evidence="6">
    <location>
        <begin position="16"/>
        <end position="174"/>
    </location>
</feature>
<keyword evidence="1" id="KW-0805">Transcription regulation</keyword>